<gene>
    <name evidence="2" type="ORF">Fcan01_09151</name>
</gene>
<accession>A0A226ED24</accession>
<dbReference type="PANTHER" id="PTHR10380">
    <property type="entry name" value="CUTICLE PROTEIN"/>
    <property type="match status" value="1"/>
</dbReference>
<dbReference type="InterPro" id="IPR000618">
    <property type="entry name" value="Insect_cuticle"/>
</dbReference>
<organism evidence="2 3">
    <name type="scientific">Folsomia candida</name>
    <name type="common">Springtail</name>
    <dbReference type="NCBI Taxonomy" id="158441"/>
    <lineage>
        <taxon>Eukaryota</taxon>
        <taxon>Metazoa</taxon>
        <taxon>Ecdysozoa</taxon>
        <taxon>Arthropoda</taxon>
        <taxon>Hexapoda</taxon>
        <taxon>Collembola</taxon>
        <taxon>Entomobryomorpha</taxon>
        <taxon>Isotomoidea</taxon>
        <taxon>Isotomidae</taxon>
        <taxon>Proisotominae</taxon>
        <taxon>Folsomia</taxon>
    </lineage>
</organism>
<dbReference type="OrthoDB" id="8251006at2759"/>
<dbReference type="EMBL" id="LNIX01000004">
    <property type="protein sequence ID" value="OXA55310.1"/>
    <property type="molecule type" value="Genomic_DNA"/>
</dbReference>
<evidence type="ECO:0000313" key="2">
    <source>
        <dbReference type="EMBL" id="OXA55310.1"/>
    </source>
</evidence>
<dbReference type="OMA" id="FRFQTAN"/>
<dbReference type="InterPro" id="IPR050468">
    <property type="entry name" value="Cuticle_Struct_Prot"/>
</dbReference>
<dbReference type="AlphaFoldDB" id="A0A226ED24"/>
<dbReference type="PROSITE" id="PS51155">
    <property type="entry name" value="CHIT_BIND_RR_2"/>
    <property type="match status" value="2"/>
</dbReference>
<dbReference type="Proteomes" id="UP000198287">
    <property type="component" value="Unassembled WGS sequence"/>
</dbReference>
<proteinExistence type="predicted"/>
<comment type="caution">
    <text evidence="2">The sequence shown here is derived from an EMBL/GenBank/DDBJ whole genome shotgun (WGS) entry which is preliminary data.</text>
</comment>
<keyword evidence="1" id="KW-0193">Cuticle</keyword>
<reference evidence="2 3" key="1">
    <citation type="submission" date="2015-12" db="EMBL/GenBank/DDBJ databases">
        <title>The genome of Folsomia candida.</title>
        <authorList>
            <person name="Faddeeva A."/>
            <person name="Derks M.F."/>
            <person name="Anvar Y."/>
            <person name="Smit S."/>
            <person name="Van Straalen N."/>
            <person name="Roelofs D."/>
        </authorList>
    </citation>
    <scope>NUCLEOTIDE SEQUENCE [LARGE SCALE GENOMIC DNA]</scope>
    <source>
        <strain evidence="2 3">VU population</strain>
        <tissue evidence="2">Whole body</tissue>
    </source>
</reference>
<dbReference type="PANTHER" id="PTHR10380:SF206">
    <property type="entry name" value="GH27759P"/>
    <property type="match status" value="1"/>
</dbReference>
<dbReference type="Pfam" id="PF00379">
    <property type="entry name" value="Chitin_bind_4"/>
    <property type="match status" value="2"/>
</dbReference>
<evidence type="ECO:0000256" key="1">
    <source>
        <dbReference type="PROSITE-ProRule" id="PRU00497"/>
    </source>
</evidence>
<keyword evidence="3" id="KW-1185">Reference proteome</keyword>
<evidence type="ECO:0000313" key="3">
    <source>
        <dbReference type="Proteomes" id="UP000198287"/>
    </source>
</evidence>
<sequence>MTHHHHNFWGRGRKNVILHGMASSPLVVILLLLVGGGVLHVGPVEGAISGYKDSTPTQYHIQTDEGKERFFRFQTYNGQYRKERRLDDGTVIGSYGWVDPTGYLRMTDYIADSKGYRVLKNSMQFVGTNSILPEEPKKPKIHHLSKQTSSNSPLPKKIGFRVPLGGKTLFKVVKKRIISYDPSPSASTPTADSVSHRAHQAPVLIVYGPLRSANVRNGKVATRRRRPQGLTVESAEETVGDVFGKYQINRPIRPRTPGSAFVYRIPEQFHREESTPQEGRLGSFGYVDPFGIRRVIHYTANNATGFTAQRDFKFVGRRRRGPDDQEDEVKVKEQY</sequence>
<dbReference type="GO" id="GO:0062129">
    <property type="term" value="C:chitin-based extracellular matrix"/>
    <property type="evidence" value="ECO:0007669"/>
    <property type="project" value="TreeGrafter"/>
</dbReference>
<name>A0A226ED24_FOLCA</name>
<dbReference type="GO" id="GO:0008010">
    <property type="term" value="F:structural constituent of chitin-based larval cuticle"/>
    <property type="evidence" value="ECO:0007669"/>
    <property type="project" value="TreeGrafter"/>
</dbReference>
<protein>
    <submittedName>
        <fullName evidence="2">Cuticle protein 6</fullName>
    </submittedName>
</protein>